<protein>
    <submittedName>
        <fullName evidence="2">CagE, TrbE, VirB, component of type IV transporter system family protein</fullName>
    </submittedName>
</protein>
<gene>
    <name evidence="2" type="ORF">APHWI1_0674</name>
</gene>
<evidence type="ECO:0000259" key="1">
    <source>
        <dbReference type="Pfam" id="PF03135"/>
    </source>
</evidence>
<feature type="domain" description="CagE TrbE VirB component of type IV transporter system central" evidence="1">
    <location>
        <begin position="209"/>
        <end position="396"/>
    </location>
</feature>
<comment type="caution">
    <text evidence="2">The sequence shown here is derived from an EMBL/GenBank/DDBJ whole genome shotgun (WGS) entry which is preliminary data.</text>
</comment>
<dbReference type="InterPro" id="IPR027417">
    <property type="entry name" value="P-loop_NTPase"/>
</dbReference>
<dbReference type="EMBL" id="LAOF01000001">
    <property type="protein sequence ID" value="KJV85089.1"/>
    <property type="molecule type" value="Genomic_DNA"/>
</dbReference>
<organism evidence="2 3">
    <name type="scientific">Anaplasma phagocytophilum str. ApWI1</name>
    <dbReference type="NCBI Taxonomy" id="1359155"/>
    <lineage>
        <taxon>Bacteria</taxon>
        <taxon>Pseudomonadati</taxon>
        <taxon>Pseudomonadota</taxon>
        <taxon>Alphaproteobacteria</taxon>
        <taxon>Rickettsiales</taxon>
        <taxon>Anaplasmataceae</taxon>
        <taxon>Anaplasma</taxon>
        <taxon>phagocytophilum group</taxon>
    </lineage>
</organism>
<evidence type="ECO:0000313" key="2">
    <source>
        <dbReference type="EMBL" id="KJV85089.1"/>
    </source>
</evidence>
<proteinExistence type="predicted"/>
<dbReference type="InterPro" id="IPR018145">
    <property type="entry name" value="CagE_TrbE_VirB_cntrl_dom"/>
</dbReference>
<dbReference type="RefSeq" id="WP_020849639.1">
    <property type="nucleotide sequence ID" value="NZ_LAOF01000001.1"/>
</dbReference>
<sequence length="797" mass="89403">MSFVDNLVLRFRSKRGDNCSVEAEKSGGAERAKSSYAEYVTPACHYDDNTLLNKGGELVQIIEVVDSACADGVQSLRDGIRKCISSVKDPDVAFWVYTVREKKKFDLEWRSTGDFSDTLHDVYKSYIDEKYETYDNKVYVAVVVKHLAEGLDGMVNALLFSRVMSKHKSYLAKRASYLTTVTDKIMGDLSDFSTKKLGLIDCGDGRWRSELLEFLSYLVTFRHRECYLETCDNAHTVSAGCDLHMGFNAFKVIDNEKVRYGAILGVKVHASENLDAVDACLQQECEFIIVEIIKFTEGRELKKLYGRQAALLEISGDEDLAKLGHLPTIMQLEDSAYGDCCERQVNCVVIADGLRSLRSGINGMVSAFSTIGALAVRLDLAMEDSFWALMPGNFRYVIYMKAALMKKACTFIVLHSYLSFSASSTKWPDSITVFFSNRGLPYFFNFQCTGKGHTVCLGPHDSSMTTLSNFLLSEARRLQIRSVVFDYSGKSIIYANAIGGSYHRIDDRPEYVSATFNPFNVEDTAVNRDIAAGVLYRMARPTADTCDAVRLAVLGVVDAIFAIPMQERTKEKIGECVKVLGGGINSWFGSGRFAHLLTDSTSIQWHAEFLGINAAMLVSKTECLSVVLYYIVRSMENHLDGKPLILVMYEAWLLDFVFETEREFDNWVNGLSKLNVVVVFASENIKAISSSRVIKYVSKHADTRIFMPNFMMGSKQHGRMFGLTQEEQDVMLQISQAEGHFFLKQGNASVVLSLKLPTRESRILTANRTSIRMMYEAIAEKGKDWIEAFHDKCDAAK</sequence>
<dbReference type="Proteomes" id="UP000033622">
    <property type="component" value="Unassembled WGS sequence"/>
</dbReference>
<dbReference type="GO" id="GO:0005524">
    <property type="term" value="F:ATP binding"/>
    <property type="evidence" value="ECO:0007669"/>
    <property type="project" value="InterPro"/>
</dbReference>
<dbReference type="AlphaFoldDB" id="A0A0F3Q0X7"/>
<dbReference type="Pfam" id="PF03135">
    <property type="entry name" value="CagE_TrbE_VirB"/>
    <property type="match status" value="1"/>
</dbReference>
<dbReference type="SUPFAM" id="SSF52540">
    <property type="entry name" value="P-loop containing nucleoside triphosphate hydrolases"/>
    <property type="match status" value="1"/>
</dbReference>
<accession>A0A0F3Q0X7</accession>
<evidence type="ECO:0000313" key="3">
    <source>
        <dbReference type="Proteomes" id="UP000033622"/>
    </source>
</evidence>
<dbReference type="PATRIC" id="fig|1359155.3.peg.684"/>
<dbReference type="Gene3D" id="3.40.50.300">
    <property type="entry name" value="P-loop containing nucleotide triphosphate hydrolases"/>
    <property type="match status" value="1"/>
</dbReference>
<reference evidence="2 3" key="1">
    <citation type="submission" date="2015-01" db="EMBL/GenBank/DDBJ databases">
        <title>Genome Sequencing of Rickettsiales.</title>
        <authorList>
            <person name="Daugherty S.C."/>
            <person name="Su Q."/>
            <person name="Abolude K."/>
            <person name="Beier-Sexton M."/>
            <person name="Carlyon J.A."/>
            <person name="Carter R."/>
            <person name="Day N.P."/>
            <person name="Dumler S.J."/>
            <person name="Dyachenko V."/>
            <person name="Godinez A."/>
            <person name="Kurtti T.J."/>
            <person name="Lichay M."/>
            <person name="Mullins K.E."/>
            <person name="Ott S."/>
            <person name="Pappas-Brown V."/>
            <person name="Paris D.H."/>
            <person name="Patel P."/>
            <person name="Richards A.L."/>
            <person name="Sadzewicz L."/>
            <person name="Sears K."/>
            <person name="Seidman D."/>
            <person name="Sengamalay N."/>
            <person name="Stenos J."/>
            <person name="Tallon L.J."/>
            <person name="Vincent G."/>
            <person name="Fraser C.M."/>
            <person name="Munderloh U."/>
            <person name="Dunning-Hotopp J.C."/>
        </authorList>
    </citation>
    <scope>NUCLEOTIDE SEQUENCE [LARGE SCALE GENOMIC DNA]</scope>
    <source>
        <strain evidence="2 3">ApWI1</strain>
    </source>
</reference>
<name>A0A0F3Q0X7_ANAPH</name>